<dbReference type="EMBL" id="BAAAFD010000011">
    <property type="protein sequence ID" value="GAA0859374.1"/>
    <property type="molecule type" value="Genomic_DNA"/>
</dbReference>
<gene>
    <name evidence="2" type="ORF">GCM10009114_32610</name>
</gene>
<dbReference type="SUPFAM" id="SSF69118">
    <property type="entry name" value="AhpD-like"/>
    <property type="match status" value="1"/>
</dbReference>
<evidence type="ECO:0000313" key="3">
    <source>
        <dbReference type="Proteomes" id="UP001500359"/>
    </source>
</evidence>
<dbReference type="PANTHER" id="PTHR33930">
    <property type="entry name" value="ALKYL HYDROPEROXIDE REDUCTASE AHPD"/>
    <property type="match status" value="1"/>
</dbReference>
<evidence type="ECO:0000259" key="1">
    <source>
        <dbReference type="Pfam" id="PF02627"/>
    </source>
</evidence>
<organism evidence="2 3">
    <name type="scientific">Aliiglaciecola litoralis</name>
    <dbReference type="NCBI Taxonomy" id="582857"/>
    <lineage>
        <taxon>Bacteria</taxon>
        <taxon>Pseudomonadati</taxon>
        <taxon>Pseudomonadota</taxon>
        <taxon>Gammaproteobacteria</taxon>
        <taxon>Alteromonadales</taxon>
        <taxon>Alteromonadaceae</taxon>
        <taxon>Aliiglaciecola</taxon>
    </lineage>
</organism>
<sequence length="128" mass="13553">MDAAKTTNTDHTQIYNKLRNLSAKLIVEIPETMAGFGQLHAAAVAPAALDTKTKELIALSIGIAVHCNGCIAFHVHDALQAGANRQEILETIGVAILMGGGPSMVYGCEALEALEALNQFEVEQDLPL</sequence>
<keyword evidence="3" id="KW-1185">Reference proteome</keyword>
<name>A0ABN1LRY3_9ALTE</name>
<feature type="domain" description="Carboxymuconolactone decarboxylase-like" evidence="1">
    <location>
        <begin position="30"/>
        <end position="112"/>
    </location>
</feature>
<dbReference type="InterPro" id="IPR004675">
    <property type="entry name" value="AhpD_core"/>
</dbReference>
<dbReference type="InterPro" id="IPR003779">
    <property type="entry name" value="CMD-like"/>
</dbReference>
<dbReference type="PANTHER" id="PTHR33930:SF2">
    <property type="entry name" value="BLR3452 PROTEIN"/>
    <property type="match status" value="1"/>
</dbReference>
<protein>
    <submittedName>
        <fullName evidence="2">Carboxymuconolactone decarboxylase family protein</fullName>
    </submittedName>
</protein>
<dbReference type="Proteomes" id="UP001500359">
    <property type="component" value="Unassembled WGS sequence"/>
</dbReference>
<dbReference type="NCBIfam" id="TIGR00778">
    <property type="entry name" value="ahpD_dom"/>
    <property type="match status" value="1"/>
</dbReference>
<dbReference type="Pfam" id="PF02627">
    <property type="entry name" value="CMD"/>
    <property type="match status" value="1"/>
</dbReference>
<reference evidence="2 3" key="1">
    <citation type="journal article" date="2019" name="Int. J. Syst. Evol. Microbiol.">
        <title>The Global Catalogue of Microorganisms (GCM) 10K type strain sequencing project: providing services to taxonomists for standard genome sequencing and annotation.</title>
        <authorList>
            <consortium name="The Broad Institute Genomics Platform"/>
            <consortium name="The Broad Institute Genome Sequencing Center for Infectious Disease"/>
            <person name="Wu L."/>
            <person name="Ma J."/>
        </authorList>
    </citation>
    <scope>NUCLEOTIDE SEQUENCE [LARGE SCALE GENOMIC DNA]</scope>
    <source>
        <strain evidence="2 3">JCM 15896</strain>
    </source>
</reference>
<dbReference type="RefSeq" id="WP_343861907.1">
    <property type="nucleotide sequence ID" value="NZ_BAAAFD010000011.1"/>
</dbReference>
<accession>A0ABN1LRY3</accession>
<evidence type="ECO:0000313" key="2">
    <source>
        <dbReference type="EMBL" id="GAA0859374.1"/>
    </source>
</evidence>
<dbReference type="Gene3D" id="1.20.1290.10">
    <property type="entry name" value="AhpD-like"/>
    <property type="match status" value="1"/>
</dbReference>
<proteinExistence type="predicted"/>
<dbReference type="InterPro" id="IPR029032">
    <property type="entry name" value="AhpD-like"/>
</dbReference>
<comment type="caution">
    <text evidence="2">The sequence shown here is derived from an EMBL/GenBank/DDBJ whole genome shotgun (WGS) entry which is preliminary data.</text>
</comment>